<dbReference type="InterPro" id="IPR022385">
    <property type="entry name" value="Rhs_assc_core"/>
</dbReference>
<sequence>MLDIDAVQREPLLYATDDSRTPVFLHNRHQPEYVSFDAYGHLPPIRFLLVGFKGDKIEPSGSFYLLGNGRRAYNYILRRFHSPDSKSPFDEGGINAYCFVLGDPINGSDPSGNTPKFKNDSVNRYYGPFVGLSDDSFSFAFFTPSVDNPETLNFSFHAKPGYAVIGGKDYDAKGFVDFARNKNLPIDKFPINITGCHSADINPDTGQAFAQDIANLVGQHVTAYKGSPASRTKIKKAPKGSIYPHLKFEVLTKNPFKKSDGRHALFHYEPVSFPPLQEHTSRVRNP</sequence>
<organism evidence="1 2">
    <name type="scientific">Pseudomonas carassii</name>
    <dbReference type="NCBI Taxonomy" id="3115855"/>
    <lineage>
        <taxon>Bacteria</taxon>
        <taxon>Pseudomonadati</taxon>
        <taxon>Pseudomonadota</taxon>
        <taxon>Gammaproteobacteria</taxon>
        <taxon>Pseudomonadales</taxon>
        <taxon>Pseudomonadaceae</taxon>
        <taxon>Pseudomonas</taxon>
    </lineage>
</organism>
<reference evidence="1" key="1">
    <citation type="submission" date="2024-01" db="EMBL/GenBank/DDBJ databases">
        <title>Unpublished Manusciprt.</title>
        <authorList>
            <person name="Duman M."/>
            <person name="Valdes E.G."/>
            <person name="Ajmi N."/>
            <person name="Altun S."/>
            <person name="Saticioglu I.B."/>
        </authorList>
    </citation>
    <scope>NUCLEOTIDE SEQUENCE</scope>
    <source>
        <strain evidence="1">137P</strain>
    </source>
</reference>
<gene>
    <name evidence="1" type="ORF">V0R62_19145</name>
</gene>
<dbReference type="EMBL" id="JAZDCT010000027">
    <property type="protein sequence ID" value="MEE1889786.1"/>
    <property type="molecule type" value="Genomic_DNA"/>
</dbReference>
<name>A0ABU7HGM0_9PSED</name>
<comment type="caution">
    <text evidence="1">The sequence shown here is derived from an EMBL/GenBank/DDBJ whole genome shotgun (WGS) entry which is preliminary data.</text>
</comment>
<accession>A0ABU7HGM0</accession>
<dbReference type="Proteomes" id="UP001354227">
    <property type="component" value="Unassembled WGS sequence"/>
</dbReference>
<protein>
    <submittedName>
        <fullName evidence="1">RHS repeat-associated core domain-containing protein</fullName>
    </submittedName>
</protein>
<dbReference type="RefSeq" id="WP_330104849.1">
    <property type="nucleotide sequence ID" value="NZ_JAZDCT010000027.1"/>
</dbReference>
<keyword evidence="2" id="KW-1185">Reference proteome</keyword>
<proteinExistence type="predicted"/>
<dbReference type="Gene3D" id="2.180.10.10">
    <property type="entry name" value="RHS repeat-associated core"/>
    <property type="match status" value="1"/>
</dbReference>
<evidence type="ECO:0000313" key="1">
    <source>
        <dbReference type="EMBL" id="MEE1889786.1"/>
    </source>
</evidence>
<evidence type="ECO:0000313" key="2">
    <source>
        <dbReference type="Proteomes" id="UP001354227"/>
    </source>
</evidence>
<dbReference type="NCBIfam" id="TIGR03696">
    <property type="entry name" value="Rhs_assc_core"/>
    <property type="match status" value="1"/>
</dbReference>